<dbReference type="InterPro" id="IPR045339">
    <property type="entry name" value="DUF6534"/>
</dbReference>
<reference evidence="4" key="1">
    <citation type="journal article" date="2012" name="Science">
        <title>The Paleozoic origin of enzymatic lignin decomposition reconstructed from 31 fungal genomes.</title>
        <authorList>
            <person name="Floudas D."/>
            <person name="Binder M."/>
            <person name="Riley R."/>
            <person name="Barry K."/>
            <person name="Blanchette R.A."/>
            <person name="Henrissat B."/>
            <person name="Martinez A.T."/>
            <person name="Otillar R."/>
            <person name="Spatafora J.W."/>
            <person name="Yadav J.S."/>
            <person name="Aerts A."/>
            <person name="Benoit I."/>
            <person name="Boyd A."/>
            <person name="Carlson A."/>
            <person name="Copeland A."/>
            <person name="Coutinho P.M."/>
            <person name="de Vries R.P."/>
            <person name="Ferreira P."/>
            <person name="Findley K."/>
            <person name="Foster B."/>
            <person name="Gaskell J."/>
            <person name="Glotzer D."/>
            <person name="Gorecki P."/>
            <person name="Heitman J."/>
            <person name="Hesse C."/>
            <person name="Hori C."/>
            <person name="Igarashi K."/>
            <person name="Jurgens J.A."/>
            <person name="Kallen N."/>
            <person name="Kersten P."/>
            <person name="Kohler A."/>
            <person name="Kuees U."/>
            <person name="Kumar T.K.A."/>
            <person name="Kuo A."/>
            <person name="LaButti K."/>
            <person name="Larrondo L.F."/>
            <person name="Lindquist E."/>
            <person name="Ling A."/>
            <person name="Lombard V."/>
            <person name="Lucas S."/>
            <person name="Lundell T."/>
            <person name="Martin R."/>
            <person name="McLaughlin D.J."/>
            <person name="Morgenstern I."/>
            <person name="Morin E."/>
            <person name="Murat C."/>
            <person name="Nagy L.G."/>
            <person name="Nolan M."/>
            <person name="Ohm R.A."/>
            <person name="Patyshakuliyeva A."/>
            <person name="Rokas A."/>
            <person name="Ruiz-Duenas F.J."/>
            <person name="Sabat G."/>
            <person name="Salamov A."/>
            <person name="Samejima M."/>
            <person name="Schmutz J."/>
            <person name="Slot J.C."/>
            <person name="St John F."/>
            <person name="Stenlid J."/>
            <person name="Sun H."/>
            <person name="Sun S."/>
            <person name="Syed K."/>
            <person name="Tsang A."/>
            <person name="Wiebenga A."/>
            <person name="Young D."/>
            <person name="Pisabarro A."/>
            <person name="Eastwood D.C."/>
            <person name="Martin F."/>
            <person name="Cullen D."/>
            <person name="Grigoriev I.V."/>
            <person name="Hibbett D.S."/>
        </authorList>
    </citation>
    <scope>NUCLEOTIDE SEQUENCE [LARGE SCALE GENOMIC DNA]</scope>
    <source>
        <strain evidence="4">TFB10046</strain>
    </source>
</reference>
<dbReference type="EMBL" id="JH687907">
    <property type="protein sequence ID" value="EJD35056.1"/>
    <property type="molecule type" value="Genomic_DNA"/>
</dbReference>
<dbReference type="Proteomes" id="UP000006514">
    <property type="component" value="Unassembled WGS sequence"/>
</dbReference>
<dbReference type="PANTHER" id="PTHR40465">
    <property type="entry name" value="CHROMOSOME 1, WHOLE GENOME SHOTGUN SEQUENCE"/>
    <property type="match status" value="1"/>
</dbReference>
<evidence type="ECO:0000313" key="3">
    <source>
        <dbReference type="EMBL" id="EJD35056.1"/>
    </source>
</evidence>
<evidence type="ECO:0000256" key="1">
    <source>
        <dbReference type="SAM" id="Phobius"/>
    </source>
</evidence>
<dbReference type="OMA" id="MSANICA"/>
<feature type="transmembrane region" description="Helical" evidence="1">
    <location>
        <begin position="119"/>
        <end position="140"/>
    </location>
</feature>
<feature type="domain" description="DUF6534" evidence="2">
    <location>
        <begin position="168"/>
        <end position="254"/>
    </location>
</feature>
<evidence type="ECO:0000259" key="2">
    <source>
        <dbReference type="Pfam" id="PF20152"/>
    </source>
</evidence>
<feature type="transmembrane region" description="Helical" evidence="1">
    <location>
        <begin position="12"/>
        <end position="30"/>
    </location>
</feature>
<dbReference type="Pfam" id="PF20152">
    <property type="entry name" value="DUF6534"/>
    <property type="match status" value="1"/>
</dbReference>
<keyword evidence="1" id="KW-0812">Transmembrane</keyword>
<feature type="transmembrane region" description="Helical" evidence="1">
    <location>
        <begin position="160"/>
        <end position="183"/>
    </location>
</feature>
<dbReference type="InParanoid" id="J0WQZ9"/>
<sequence length="270" mass="29819">MAESTDVPHALGMLELGMSCSMFLTGAATIQRGNYFRTFSDDKVYNKMLVILVYGTDTLHTTLLVHGCYVTSILHFGDYEQLEMMLWSVKLSALLNGVVAFVAQAYYCLRLLRLTSWHFIPAICATLATARLAFNIAKVVTIYGTGRWQVVASHEFRWQMIAMLVSGAATDISLAAALSFALFRMRSGLVSSDLLIHRLISFAFGTPTPPSARLVLSFACSVGSVDELAFLIPFSIVAKLYNNSLLASLNERSHIRRAENQSLNPEPPDH</sequence>
<keyword evidence="4" id="KW-1185">Reference proteome</keyword>
<gene>
    <name evidence="3" type="ORF">AURDEDRAFT_140440</name>
</gene>
<proteinExistence type="predicted"/>
<feature type="transmembrane region" description="Helical" evidence="1">
    <location>
        <begin position="86"/>
        <end position="107"/>
    </location>
</feature>
<keyword evidence="1" id="KW-0472">Membrane</keyword>
<dbReference type="AlphaFoldDB" id="J0WQZ9"/>
<protein>
    <recommendedName>
        <fullName evidence="2">DUF6534 domain-containing protein</fullName>
    </recommendedName>
</protein>
<keyword evidence="1" id="KW-1133">Transmembrane helix</keyword>
<organism evidence="3 4">
    <name type="scientific">Auricularia subglabra (strain TFB-10046 / SS5)</name>
    <name type="common">White-rot fungus</name>
    <name type="synonym">Auricularia delicata (strain TFB10046)</name>
    <dbReference type="NCBI Taxonomy" id="717982"/>
    <lineage>
        <taxon>Eukaryota</taxon>
        <taxon>Fungi</taxon>
        <taxon>Dikarya</taxon>
        <taxon>Basidiomycota</taxon>
        <taxon>Agaricomycotina</taxon>
        <taxon>Agaricomycetes</taxon>
        <taxon>Auriculariales</taxon>
        <taxon>Auriculariaceae</taxon>
        <taxon>Auricularia</taxon>
    </lineage>
</organism>
<name>J0WQZ9_AURST</name>
<accession>J0WQZ9</accession>
<feature type="transmembrane region" description="Helical" evidence="1">
    <location>
        <begin position="51"/>
        <end position="74"/>
    </location>
</feature>
<dbReference type="KEGG" id="adl:AURDEDRAFT_140440"/>
<dbReference type="PANTHER" id="PTHR40465:SF1">
    <property type="entry name" value="DUF6534 DOMAIN-CONTAINING PROTEIN"/>
    <property type="match status" value="1"/>
</dbReference>
<dbReference type="OrthoDB" id="2535105at2759"/>
<evidence type="ECO:0000313" key="4">
    <source>
        <dbReference type="Proteomes" id="UP000006514"/>
    </source>
</evidence>